<dbReference type="KEGG" id="sfd:USDA257_c03590"/>
<evidence type="ECO:0000313" key="2">
    <source>
        <dbReference type="Proteomes" id="UP000006180"/>
    </source>
</evidence>
<gene>
    <name evidence="1" type="ORF">USDA257_c03590</name>
</gene>
<dbReference type="PATRIC" id="fig|1185652.3.peg.373"/>
<dbReference type="AlphaFoldDB" id="I3WZA1"/>
<evidence type="ECO:0000313" key="1">
    <source>
        <dbReference type="EMBL" id="AFL48957.1"/>
    </source>
</evidence>
<accession>I3WZA1</accession>
<proteinExistence type="predicted"/>
<organism evidence="1 2">
    <name type="scientific">Sinorhizobium fredii (strain USDA 257)</name>
    <dbReference type="NCBI Taxonomy" id="1185652"/>
    <lineage>
        <taxon>Bacteria</taxon>
        <taxon>Pseudomonadati</taxon>
        <taxon>Pseudomonadota</taxon>
        <taxon>Alphaproteobacteria</taxon>
        <taxon>Hyphomicrobiales</taxon>
        <taxon>Rhizobiaceae</taxon>
        <taxon>Sinorhizobium/Ensifer group</taxon>
        <taxon>Sinorhizobium</taxon>
    </lineage>
</organism>
<protein>
    <submittedName>
        <fullName evidence="1">Uncharacterized protein</fullName>
    </submittedName>
</protein>
<reference evidence="1 2" key="1">
    <citation type="journal article" date="2012" name="J. Bacteriol.">
        <title>Complete genome sequence of the broad-host-range strain Sinorhizobium fredii USDA257.</title>
        <authorList>
            <person name="Schuldes J."/>
            <person name="Rodriguez Orbegoso M."/>
            <person name="Schmeisser C."/>
            <person name="Krishnan H.B."/>
            <person name="Daniel R."/>
            <person name="Streit W.R."/>
        </authorList>
    </citation>
    <scope>NUCLEOTIDE SEQUENCE [LARGE SCALE GENOMIC DNA]</scope>
    <source>
        <strain evidence="1 2">USDA 257</strain>
    </source>
</reference>
<dbReference type="Proteomes" id="UP000006180">
    <property type="component" value="Chromosome"/>
</dbReference>
<sequence length="44" mass="4761">MFFGDHAARAANPSAIIAGPHRSGGEDLTDSRLSHIGFERLRIL</sequence>
<dbReference type="HOGENOM" id="CLU_3222098_0_0_5"/>
<name>I3WZA1_SINF2</name>
<dbReference type="EMBL" id="CP003563">
    <property type="protein sequence ID" value="AFL48957.1"/>
    <property type="molecule type" value="Genomic_DNA"/>
</dbReference>